<dbReference type="AlphaFoldDB" id="A0A7Y6TWI4"/>
<dbReference type="RefSeq" id="WP_176068776.1">
    <property type="nucleotide sequence ID" value="NZ_JABWMJ010000004.1"/>
</dbReference>
<evidence type="ECO:0000313" key="1">
    <source>
        <dbReference type="EMBL" id="NUZ06110.1"/>
    </source>
</evidence>
<dbReference type="Proteomes" id="UP000529637">
    <property type="component" value="Unassembled WGS sequence"/>
</dbReference>
<reference evidence="1 2" key="1">
    <citation type="submission" date="2020-06" db="EMBL/GenBank/DDBJ databases">
        <title>Schlegella sp. ID0723 isolated from air conditioner.</title>
        <authorList>
            <person name="Kim D.Y."/>
            <person name="Kim D.-U."/>
        </authorList>
    </citation>
    <scope>NUCLEOTIDE SEQUENCE [LARGE SCALE GENOMIC DNA]</scope>
    <source>
        <strain evidence="1 2">ID0723</strain>
    </source>
</reference>
<accession>A0A7Y6TWI4</accession>
<keyword evidence="2" id="KW-1185">Reference proteome</keyword>
<evidence type="ECO:0000313" key="2">
    <source>
        <dbReference type="Proteomes" id="UP000529637"/>
    </source>
</evidence>
<organism evidence="1 2">
    <name type="scientific">Piscinibacter koreensis</name>
    <dbReference type="NCBI Taxonomy" id="2742824"/>
    <lineage>
        <taxon>Bacteria</taxon>
        <taxon>Pseudomonadati</taxon>
        <taxon>Pseudomonadota</taxon>
        <taxon>Betaproteobacteria</taxon>
        <taxon>Burkholderiales</taxon>
        <taxon>Sphaerotilaceae</taxon>
        <taxon>Piscinibacter</taxon>
    </lineage>
</organism>
<gene>
    <name evidence="1" type="ORF">HQN59_10080</name>
</gene>
<sequence length="47" mass="5205">MRMLSFFAAPGFWSRVSGRAAPVAFASDPDRIKDLLAGLRLVRELDP</sequence>
<comment type="caution">
    <text evidence="1">The sequence shown here is derived from an EMBL/GenBank/DDBJ whole genome shotgun (WGS) entry which is preliminary data.</text>
</comment>
<name>A0A7Y6TWI4_9BURK</name>
<protein>
    <submittedName>
        <fullName evidence="1">Uncharacterized protein</fullName>
    </submittedName>
</protein>
<proteinExistence type="predicted"/>
<dbReference type="EMBL" id="JABWMJ010000004">
    <property type="protein sequence ID" value="NUZ06110.1"/>
    <property type="molecule type" value="Genomic_DNA"/>
</dbReference>